<gene>
    <name evidence="4" type="ORF">KUDE01_030494</name>
</gene>
<evidence type="ECO:0000256" key="2">
    <source>
        <dbReference type="SAM" id="SignalP"/>
    </source>
</evidence>
<dbReference type="InterPro" id="IPR036179">
    <property type="entry name" value="Ig-like_dom_sf"/>
</dbReference>
<evidence type="ECO:0000313" key="5">
    <source>
        <dbReference type="Proteomes" id="UP001228049"/>
    </source>
</evidence>
<dbReference type="InterPro" id="IPR003599">
    <property type="entry name" value="Ig_sub"/>
</dbReference>
<keyword evidence="2" id="KW-0732">Signal</keyword>
<dbReference type="GO" id="GO:0002250">
    <property type="term" value="P:adaptive immune response"/>
    <property type="evidence" value="ECO:0007669"/>
    <property type="project" value="InterPro"/>
</dbReference>
<dbReference type="Proteomes" id="UP001228049">
    <property type="component" value="Unassembled WGS sequence"/>
</dbReference>
<dbReference type="InterPro" id="IPR013106">
    <property type="entry name" value="Ig_V-set"/>
</dbReference>
<dbReference type="PANTHER" id="PTHR15343:SF0">
    <property type="entry name" value="T-CELL ANTIGEN CD7"/>
    <property type="match status" value="1"/>
</dbReference>
<name>A0AAD9BQI5_DISEL</name>
<accession>A0AAD9BQI5</accession>
<dbReference type="GO" id="GO:0038023">
    <property type="term" value="F:signaling receptor activity"/>
    <property type="evidence" value="ECO:0007669"/>
    <property type="project" value="InterPro"/>
</dbReference>
<dbReference type="Pfam" id="PF07686">
    <property type="entry name" value="V-set"/>
    <property type="match status" value="1"/>
</dbReference>
<dbReference type="Gene3D" id="2.60.40.10">
    <property type="entry name" value="Immunoglobulins"/>
    <property type="match status" value="1"/>
</dbReference>
<dbReference type="CDD" id="cd00099">
    <property type="entry name" value="IgV"/>
    <property type="match status" value="1"/>
</dbReference>
<organism evidence="4 5">
    <name type="scientific">Dissostichus eleginoides</name>
    <name type="common">Patagonian toothfish</name>
    <name type="synonym">Dissostichus amissus</name>
    <dbReference type="NCBI Taxonomy" id="100907"/>
    <lineage>
        <taxon>Eukaryota</taxon>
        <taxon>Metazoa</taxon>
        <taxon>Chordata</taxon>
        <taxon>Craniata</taxon>
        <taxon>Vertebrata</taxon>
        <taxon>Euteleostomi</taxon>
        <taxon>Actinopterygii</taxon>
        <taxon>Neopterygii</taxon>
        <taxon>Teleostei</taxon>
        <taxon>Neoteleostei</taxon>
        <taxon>Acanthomorphata</taxon>
        <taxon>Eupercaria</taxon>
        <taxon>Perciformes</taxon>
        <taxon>Notothenioidei</taxon>
        <taxon>Nototheniidae</taxon>
        <taxon>Dissostichus</taxon>
    </lineage>
</organism>
<dbReference type="InterPro" id="IPR007110">
    <property type="entry name" value="Ig-like_dom"/>
</dbReference>
<proteinExistence type="predicted"/>
<dbReference type="InterPro" id="IPR013783">
    <property type="entry name" value="Ig-like_fold"/>
</dbReference>
<feature type="chain" id="PRO_5042218146" evidence="2">
    <location>
        <begin position="18"/>
        <end position="297"/>
    </location>
</feature>
<evidence type="ECO:0000256" key="1">
    <source>
        <dbReference type="SAM" id="Phobius"/>
    </source>
</evidence>
<dbReference type="InterPro" id="IPR039090">
    <property type="entry name" value="CD7"/>
</dbReference>
<reference evidence="4" key="1">
    <citation type="submission" date="2023-04" db="EMBL/GenBank/DDBJ databases">
        <title>Chromosome-level genome of Chaenocephalus aceratus.</title>
        <authorList>
            <person name="Park H."/>
        </authorList>
    </citation>
    <scope>NUCLEOTIDE SEQUENCE</scope>
    <source>
        <strain evidence="4">DE</strain>
        <tissue evidence="4">Muscle</tissue>
    </source>
</reference>
<dbReference type="SMART" id="SM00409">
    <property type="entry name" value="IG"/>
    <property type="match status" value="1"/>
</dbReference>
<dbReference type="AlphaFoldDB" id="A0AAD9BQI5"/>
<keyword evidence="1" id="KW-1133">Transmembrane helix</keyword>
<comment type="caution">
    <text evidence="4">The sequence shown here is derived from an EMBL/GenBank/DDBJ whole genome shotgun (WGS) entry which is preliminary data.</text>
</comment>
<protein>
    <submittedName>
        <fullName evidence="4">T-cell antigen CD7</fullName>
    </submittedName>
</protein>
<dbReference type="EMBL" id="JASDAP010000020">
    <property type="protein sequence ID" value="KAK1886779.1"/>
    <property type="molecule type" value="Genomic_DNA"/>
</dbReference>
<dbReference type="PROSITE" id="PS50835">
    <property type="entry name" value="IG_LIKE"/>
    <property type="match status" value="1"/>
</dbReference>
<sequence length="297" mass="33452">MRILSCFTLLLFLSANADNNAVWRVSGENVTLRCSVEGCPNSNSEYDGMYLYLNQYHEEQKEVLYYHSSPGTPDNIAPRERYKDRIQTNGSLKDHTITISRLTVHDSGFYRCVFIHFPHVRVACSEHTLFIKGVVPCPPAEVPPALTCENHLPLVLIIGAAGTVCTIATIIFILLIVPRVRRWVCSRRRARRITQVPNNEYVYEVMTARGLRPALEQPSSTTFSLHSKNDHGPFCGQFPSVHSFPNHLTATPICTPRQLHTYPPRSLAPLFGSIAALLFSDYLLPACKTYCYLDSLP</sequence>
<keyword evidence="1" id="KW-0472">Membrane</keyword>
<feature type="domain" description="Ig-like" evidence="3">
    <location>
        <begin position="27"/>
        <end position="123"/>
    </location>
</feature>
<dbReference type="PANTHER" id="PTHR15343">
    <property type="entry name" value="CD7"/>
    <property type="match status" value="1"/>
</dbReference>
<feature type="signal peptide" evidence="2">
    <location>
        <begin position="1"/>
        <end position="17"/>
    </location>
</feature>
<evidence type="ECO:0000259" key="3">
    <source>
        <dbReference type="PROSITE" id="PS50835"/>
    </source>
</evidence>
<keyword evidence="5" id="KW-1185">Reference proteome</keyword>
<feature type="transmembrane region" description="Helical" evidence="1">
    <location>
        <begin position="154"/>
        <end position="177"/>
    </location>
</feature>
<evidence type="ECO:0000313" key="4">
    <source>
        <dbReference type="EMBL" id="KAK1886779.1"/>
    </source>
</evidence>
<dbReference type="GO" id="GO:0016020">
    <property type="term" value="C:membrane"/>
    <property type="evidence" value="ECO:0007669"/>
    <property type="project" value="InterPro"/>
</dbReference>
<dbReference type="SUPFAM" id="SSF48726">
    <property type="entry name" value="Immunoglobulin"/>
    <property type="match status" value="1"/>
</dbReference>
<dbReference type="SMART" id="SM00406">
    <property type="entry name" value="IGv"/>
    <property type="match status" value="1"/>
</dbReference>
<keyword evidence="1" id="KW-0812">Transmembrane</keyword>
<feature type="non-terminal residue" evidence="4">
    <location>
        <position position="1"/>
    </location>
</feature>